<evidence type="ECO:0000256" key="1">
    <source>
        <dbReference type="SAM" id="MobiDB-lite"/>
    </source>
</evidence>
<feature type="region of interest" description="Disordered" evidence="1">
    <location>
        <begin position="118"/>
        <end position="151"/>
    </location>
</feature>
<reference evidence="2 3" key="1">
    <citation type="submission" date="2019-06" db="EMBL/GenBank/DDBJ databases">
        <title>Draft genomes of female and male turbot (Scophthalmus maximus).</title>
        <authorList>
            <person name="Xu H."/>
            <person name="Xu X.-W."/>
            <person name="Shao C."/>
            <person name="Chen S."/>
        </authorList>
    </citation>
    <scope>NUCLEOTIDE SEQUENCE [LARGE SCALE GENOMIC DNA]</scope>
    <source>
        <strain evidence="2">Ysfricsl-2016a</strain>
        <tissue evidence="2">Blood</tissue>
    </source>
</reference>
<proteinExistence type="predicted"/>
<dbReference type="Proteomes" id="UP000438429">
    <property type="component" value="Unassembled WGS sequence"/>
</dbReference>
<evidence type="ECO:0000313" key="3">
    <source>
        <dbReference type="Proteomes" id="UP000438429"/>
    </source>
</evidence>
<gene>
    <name evidence="2" type="ORF">F2P81_008411</name>
</gene>
<dbReference type="EMBL" id="VEVO01000007">
    <property type="protein sequence ID" value="KAF0040176.1"/>
    <property type="molecule type" value="Genomic_DNA"/>
</dbReference>
<organism evidence="2 3">
    <name type="scientific">Scophthalmus maximus</name>
    <name type="common">Turbot</name>
    <name type="synonym">Psetta maxima</name>
    <dbReference type="NCBI Taxonomy" id="52904"/>
    <lineage>
        <taxon>Eukaryota</taxon>
        <taxon>Metazoa</taxon>
        <taxon>Chordata</taxon>
        <taxon>Craniata</taxon>
        <taxon>Vertebrata</taxon>
        <taxon>Euteleostomi</taxon>
        <taxon>Actinopterygii</taxon>
        <taxon>Neopterygii</taxon>
        <taxon>Teleostei</taxon>
        <taxon>Neoteleostei</taxon>
        <taxon>Acanthomorphata</taxon>
        <taxon>Carangaria</taxon>
        <taxon>Pleuronectiformes</taxon>
        <taxon>Pleuronectoidei</taxon>
        <taxon>Scophthalmidae</taxon>
        <taxon>Scophthalmus</taxon>
    </lineage>
</organism>
<dbReference type="AlphaFoldDB" id="A0A6A4SY65"/>
<protein>
    <submittedName>
        <fullName evidence="2">Uncharacterized protein</fullName>
    </submittedName>
</protein>
<accession>A0A6A4SY65</accession>
<evidence type="ECO:0000313" key="2">
    <source>
        <dbReference type="EMBL" id="KAF0040176.1"/>
    </source>
</evidence>
<name>A0A6A4SY65_SCOMX</name>
<comment type="caution">
    <text evidence="2">The sequence shown here is derived from an EMBL/GenBank/DDBJ whole genome shotgun (WGS) entry which is preliminary data.</text>
</comment>
<sequence length="180" mass="20277">MRRRGGPRIHLKHLRNQDVRSRASTDSTLRCWRPRPPANYKMKSFGEAITSGALAVFRPGVNTPERLVASSALLRNVDVTISHGGEYDVKRTRVSLKKEMPQSMDAFLLKPRDECQIRAGKGQSGDPQTPKRPGRLADGGNQGEAEEGRRVDTCSEHFLGLEFRRMIRSAARHRNLFESL</sequence>